<feature type="non-terminal residue" evidence="2">
    <location>
        <position position="126"/>
    </location>
</feature>
<dbReference type="Proteomes" id="UP001162164">
    <property type="component" value="Unassembled WGS sequence"/>
</dbReference>
<protein>
    <submittedName>
        <fullName evidence="2">Uncharacterized protein</fullName>
    </submittedName>
</protein>
<evidence type="ECO:0000313" key="2">
    <source>
        <dbReference type="EMBL" id="KAJ8983567.1"/>
    </source>
</evidence>
<evidence type="ECO:0000313" key="3">
    <source>
        <dbReference type="Proteomes" id="UP001162164"/>
    </source>
</evidence>
<evidence type="ECO:0000256" key="1">
    <source>
        <dbReference type="SAM" id="SignalP"/>
    </source>
</evidence>
<dbReference type="EMBL" id="JAPWTJ010000070">
    <property type="protein sequence ID" value="KAJ8983567.1"/>
    <property type="molecule type" value="Genomic_DNA"/>
</dbReference>
<keyword evidence="1" id="KW-0732">Signal</keyword>
<gene>
    <name evidence="2" type="ORF">NQ317_006612</name>
</gene>
<feature type="chain" id="PRO_5047284470" evidence="1">
    <location>
        <begin position="23"/>
        <end position="126"/>
    </location>
</feature>
<keyword evidence="3" id="KW-1185">Reference proteome</keyword>
<comment type="caution">
    <text evidence="2">The sequence shown here is derived from an EMBL/GenBank/DDBJ whole genome shotgun (WGS) entry which is preliminary data.</text>
</comment>
<organism evidence="2 3">
    <name type="scientific">Molorchus minor</name>
    <dbReference type="NCBI Taxonomy" id="1323400"/>
    <lineage>
        <taxon>Eukaryota</taxon>
        <taxon>Metazoa</taxon>
        <taxon>Ecdysozoa</taxon>
        <taxon>Arthropoda</taxon>
        <taxon>Hexapoda</taxon>
        <taxon>Insecta</taxon>
        <taxon>Pterygota</taxon>
        <taxon>Neoptera</taxon>
        <taxon>Endopterygota</taxon>
        <taxon>Coleoptera</taxon>
        <taxon>Polyphaga</taxon>
        <taxon>Cucujiformia</taxon>
        <taxon>Chrysomeloidea</taxon>
        <taxon>Cerambycidae</taxon>
        <taxon>Lamiinae</taxon>
        <taxon>Monochamini</taxon>
        <taxon>Molorchus</taxon>
    </lineage>
</organism>
<feature type="signal peptide" evidence="1">
    <location>
        <begin position="1"/>
        <end position="22"/>
    </location>
</feature>
<accession>A0ABQ9K0K8</accession>
<sequence>MRSALFIIFLLCYFNSFESGSALRCFACSAVVGHKNACEVNVNNRTIATSYCGVGYTTCMTLVIGNTVTRACAMSNVCSTYYNTPGFTTCSTCVYDFCNNMRTSGTSPSVAATSVILLPLLILIKA</sequence>
<name>A0ABQ9K0K8_9CUCU</name>
<proteinExistence type="predicted"/>
<reference evidence="2" key="1">
    <citation type="journal article" date="2023" name="Insect Mol. Biol.">
        <title>Genome sequencing provides insights into the evolution of gene families encoding plant cell wall-degrading enzymes in longhorned beetles.</title>
        <authorList>
            <person name="Shin N.R."/>
            <person name="Okamura Y."/>
            <person name="Kirsch R."/>
            <person name="Pauchet Y."/>
        </authorList>
    </citation>
    <scope>NUCLEOTIDE SEQUENCE</scope>
    <source>
        <strain evidence="2">MMC_N1</strain>
    </source>
</reference>